<keyword evidence="10" id="KW-1185">Reference proteome</keyword>
<evidence type="ECO:0000256" key="1">
    <source>
        <dbReference type="ARBA" id="ARBA00004123"/>
    </source>
</evidence>
<keyword evidence="4" id="KW-0238">DNA-binding</keyword>
<accession>A0A833QJ75</accession>
<keyword evidence="3" id="KW-0805">Transcription regulation</keyword>
<organism evidence="9 10">
    <name type="scientific">Carex littledalei</name>
    <dbReference type="NCBI Taxonomy" id="544730"/>
    <lineage>
        <taxon>Eukaryota</taxon>
        <taxon>Viridiplantae</taxon>
        <taxon>Streptophyta</taxon>
        <taxon>Embryophyta</taxon>
        <taxon>Tracheophyta</taxon>
        <taxon>Spermatophyta</taxon>
        <taxon>Magnoliopsida</taxon>
        <taxon>Liliopsida</taxon>
        <taxon>Poales</taxon>
        <taxon>Cyperaceae</taxon>
        <taxon>Cyperoideae</taxon>
        <taxon>Cariceae</taxon>
        <taxon>Carex</taxon>
        <taxon>Carex subgen. Euthyceras</taxon>
    </lineage>
</organism>
<keyword evidence="6" id="KW-0539">Nucleus</keyword>
<dbReference type="InterPro" id="IPR011598">
    <property type="entry name" value="bHLH_dom"/>
</dbReference>
<evidence type="ECO:0000313" key="10">
    <source>
        <dbReference type="Proteomes" id="UP000623129"/>
    </source>
</evidence>
<dbReference type="Gene3D" id="4.10.280.10">
    <property type="entry name" value="Helix-loop-helix DNA-binding domain"/>
    <property type="match status" value="1"/>
</dbReference>
<dbReference type="GO" id="GO:0005634">
    <property type="term" value="C:nucleus"/>
    <property type="evidence" value="ECO:0007669"/>
    <property type="project" value="UniProtKB-SubCell"/>
</dbReference>
<reference evidence="9" key="1">
    <citation type="submission" date="2020-01" db="EMBL/GenBank/DDBJ databases">
        <title>Genome sequence of Kobresia littledalei, the first chromosome-level genome in the family Cyperaceae.</title>
        <authorList>
            <person name="Qu G."/>
        </authorList>
    </citation>
    <scope>NUCLEOTIDE SEQUENCE</scope>
    <source>
        <strain evidence="9">C.B.Clarke</strain>
        <tissue evidence="9">Leaf</tissue>
    </source>
</reference>
<dbReference type="SUPFAM" id="SSF47459">
    <property type="entry name" value="HLH, helix-loop-helix DNA-binding domain"/>
    <property type="match status" value="1"/>
</dbReference>
<protein>
    <submittedName>
        <fullName evidence="9">Transcription factor bHLH57-like protein</fullName>
    </submittedName>
</protein>
<feature type="compositionally biased region" description="Basic and acidic residues" evidence="7">
    <location>
        <begin position="179"/>
        <end position="188"/>
    </location>
</feature>
<evidence type="ECO:0000313" key="9">
    <source>
        <dbReference type="EMBL" id="KAF3321053.1"/>
    </source>
</evidence>
<feature type="domain" description="BHLH" evidence="8">
    <location>
        <begin position="186"/>
        <end position="237"/>
    </location>
</feature>
<evidence type="ECO:0000256" key="6">
    <source>
        <dbReference type="ARBA" id="ARBA00023242"/>
    </source>
</evidence>
<evidence type="ECO:0000256" key="5">
    <source>
        <dbReference type="ARBA" id="ARBA00023163"/>
    </source>
</evidence>
<keyword evidence="5" id="KW-0804">Transcription</keyword>
<dbReference type="PANTHER" id="PTHR11969">
    <property type="entry name" value="MAX DIMERIZATION, MAD"/>
    <property type="match status" value="1"/>
</dbReference>
<dbReference type="Proteomes" id="UP000623129">
    <property type="component" value="Unassembled WGS sequence"/>
</dbReference>
<comment type="caution">
    <text evidence="9">The sequence shown here is derived from an EMBL/GenBank/DDBJ whole genome shotgun (WGS) entry which is preliminary data.</text>
</comment>
<name>A0A833QJ75_9POAL</name>
<dbReference type="GO" id="GO:0000978">
    <property type="term" value="F:RNA polymerase II cis-regulatory region sequence-specific DNA binding"/>
    <property type="evidence" value="ECO:0007669"/>
    <property type="project" value="TreeGrafter"/>
</dbReference>
<evidence type="ECO:0000256" key="2">
    <source>
        <dbReference type="ARBA" id="ARBA00005510"/>
    </source>
</evidence>
<comment type="subcellular location">
    <subcellularLocation>
        <location evidence="1">Nucleus</location>
    </subcellularLocation>
</comment>
<dbReference type="PROSITE" id="PS50888">
    <property type="entry name" value="BHLH"/>
    <property type="match status" value="1"/>
</dbReference>
<dbReference type="InterPro" id="IPR036638">
    <property type="entry name" value="HLH_DNA-bd_sf"/>
</dbReference>
<evidence type="ECO:0000256" key="3">
    <source>
        <dbReference type="ARBA" id="ARBA00023015"/>
    </source>
</evidence>
<dbReference type="Pfam" id="PF00010">
    <property type="entry name" value="HLH"/>
    <property type="match status" value="1"/>
</dbReference>
<gene>
    <name evidence="9" type="ORF">FCM35_KLT14306</name>
</gene>
<sequence>MDLATSHKSEDKDRYWGYFPSLACSSFQSTHPSLALSLSVELLVDFLSEYKQFLTPLEANYLLLAMQQLFEEDMSSTTTCHGDLIPGYNPEMPFLKLLQSALLEVTPSTCASPIQHDLDFQNYHCNNSDVIPKIEQMDSCITHETPAVLPPPAMCSTSGGALAMPRPRRRKRPRSSPSKKPEEAECQRRTHITVERNRRRLMNEHFATLKSLIPSYLVQRGDQASIVGGAINFVKDLEQQLLSLQAKKQSRTTATSAATLEGFFISPQYTGYSRCSGEGGVDVEATLVQGHVNLKVAGRRAAPQLVRLIASLQELKMSVLHLIVTTMDAHCVLYCFNLKMEEGCRLGSADEIAAAVHHIFSYYSDC</sequence>
<dbReference type="PANTHER" id="PTHR11969:SF57">
    <property type="entry name" value="TRANSCRIPTION FACTOR BHLH67"/>
    <property type="match status" value="1"/>
</dbReference>
<proteinExistence type="inferred from homology"/>
<dbReference type="AlphaFoldDB" id="A0A833QJ75"/>
<feature type="region of interest" description="Disordered" evidence="7">
    <location>
        <begin position="157"/>
        <end position="188"/>
    </location>
</feature>
<dbReference type="SMART" id="SM00353">
    <property type="entry name" value="HLH"/>
    <property type="match status" value="1"/>
</dbReference>
<dbReference type="GO" id="GO:0046983">
    <property type="term" value="F:protein dimerization activity"/>
    <property type="evidence" value="ECO:0007669"/>
    <property type="project" value="InterPro"/>
</dbReference>
<evidence type="ECO:0000256" key="4">
    <source>
        <dbReference type="ARBA" id="ARBA00023125"/>
    </source>
</evidence>
<evidence type="ECO:0000256" key="7">
    <source>
        <dbReference type="SAM" id="MobiDB-lite"/>
    </source>
</evidence>
<comment type="similarity">
    <text evidence="2">Belongs to the bHLH protein family.</text>
</comment>
<evidence type="ECO:0000259" key="8">
    <source>
        <dbReference type="PROSITE" id="PS50888"/>
    </source>
</evidence>
<dbReference type="EMBL" id="SWLB01000027">
    <property type="protein sequence ID" value="KAF3321053.1"/>
    <property type="molecule type" value="Genomic_DNA"/>
</dbReference>
<dbReference type="OrthoDB" id="684567at2759"/>
<dbReference type="GO" id="GO:0000981">
    <property type="term" value="F:DNA-binding transcription factor activity, RNA polymerase II-specific"/>
    <property type="evidence" value="ECO:0007669"/>
    <property type="project" value="TreeGrafter"/>
</dbReference>